<evidence type="ECO:0000313" key="1">
    <source>
        <dbReference type="EMBL" id="WWQ68466.1"/>
    </source>
</evidence>
<keyword evidence="2" id="KW-1185">Reference proteome</keyword>
<dbReference type="Proteomes" id="UP001432251">
    <property type="component" value="Chromosome"/>
</dbReference>
<accession>A0ACD5AMH1</accession>
<gene>
    <name evidence="1" type="ORF">V2W30_37460</name>
</gene>
<proteinExistence type="predicted"/>
<dbReference type="EMBL" id="CP146022">
    <property type="protein sequence ID" value="WWQ68466.1"/>
    <property type="molecule type" value="Genomic_DNA"/>
</dbReference>
<reference evidence="1" key="1">
    <citation type="journal article" date="2025" name="Int. J. Syst. Evol. Microbiol.">
        <title>Streptomyces citrinus sp. nov., with yellow diffusible pigment.</title>
        <authorList>
            <person name="He Y."/>
            <person name="Yang E."/>
            <person name="Xu J."/>
            <person name="Sun Y."/>
            <person name="Sun L."/>
        </authorList>
    </citation>
    <scope>NUCLEOTIDE SEQUENCE</scope>
    <source>
        <strain evidence="1">Q6</strain>
    </source>
</reference>
<protein>
    <submittedName>
        <fullName evidence="1">GAF domain-containing protein</fullName>
    </submittedName>
</protein>
<evidence type="ECO:0000313" key="2">
    <source>
        <dbReference type="Proteomes" id="UP001432251"/>
    </source>
</evidence>
<organism evidence="1 2">
    <name type="scientific">Streptomyces citrinus</name>
    <dbReference type="NCBI Taxonomy" id="3118173"/>
    <lineage>
        <taxon>Bacteria</taxon>
        <taxon>Bacillati</taxon>
        <taxon>Actinomycetota</taxon>
        <taxon>Actinomycetes</taxon>
        <taxon>Kitasatosporales</taxon>
        <taxon>Streptomycetaceae</taxon>
        <taxon>Streptomyces</taxon>
    </lineage>
</organism>
<sequence>MRGGRVEGWGVMRGVPYEAYQVDSERLATAFVEVADAAVRGGPQALAALVGTCVSLLGVPSATAVLKPPTGRVEVAASDPRGLRLERAALSWGEGPGADCRASAQPIRGVPLAHPYARANWPSYTAMARSLGFACVVAVPLRTADRSLGSLSLLSERPGPPGPLQLRLGQHLADAAALGILPRPRC</sequence>
<name>A0ACD5AMH1_9ACTN</name>